<evidence type="ECO:0000313" key="10">
    <source>
        <dbReference type="Proteomes" id="UP001597557"/>
    </source>
</evidence>
<dbReference type="InterPro" id="IPR012944">
    <property type="entry name" value="SusD_RagB_dom"/>
</dbReference>
<name>A0ABW5Y9L6_9SPHI</name>
<keyword evidence="5" id="KW-0998">Cell outer membrane</keyword>
<reference evidence="10" key="1">
    <citation type="journal article" date="2019" name="Int. J. Syst. Evol. Microbiol.">
        <title>The Global Catalogue of Microorganisms (GCM) 10K type strain sequencing project: providing services to taxonomists for standard genome sequencing and annotation.</title>
        <authorList>
            <consortium name="The Broad Institute Genomics Platform"/>
            <consortium name="The Broad Institute Genome Sequencing Center for Infectious Disease"/>
            <person name="Wu L."/>
            <person name="Ma J."/>
        </authorList>
    </citation>
    <scope>NUCLEOTIDE SEQUENCE [LARGE SCALE GENOMIC DNA]</scope>
    <source>
        <strain evidence="10">KCTC 22437</strain>
    </source>
</reference>
<dbReference type="Gene3D" id="1.25.40.390">
    <property type="match status" value="1"/>
</dbReference>
<proteinExistence type="inferred from homology"/>
<organism evidence="9 10">
    <name type="scientific">Mucilaginibacter ximonensis</name>
    <dbReference type="NCBI Taxonomy" id="538021"/>
    <lineage>
        <taxon>Bacteria</taxon>
        <taxon>Pseudomonadati</taxon>
        <taxon>Bacteroidota</taxon>
        <taxon>Sphingobacteriia</taxon>
        <taxon>Sphingobacteriales</taxon>
        <taxon>Sphingobacteriaceae</taxon>
        <taxon>Mucilaginibacter</taxon>
    </lineage>
</organism>
<feature type="domain" description="SusD-like N-terminal" evidence="8">
    <location>
        <begin position="59"/>
        <end position="233"/>
    </location>
</feature>
<dbReference type="RefSeq" id="WP_377183239.1">
    <property type="nucleotide sequence ID" value="NZ_JBHUPD010000001.1"/>
</dbReference>
<evidence type="ECO:0000256" key="3">
    <source>
        <dbReference type="ARBA" id="ARBA00022729"/>
    </source>
</evidence>
<evidence type="ECO:0000259" key="8">
    <source>
        <dbReference type="Pfam" id="PF14322"/>
    </source>
</evidence>
<dbReference type="InterPro" id="IPR011990">
    <property type="entry name" value="TPR-like_helical_dom_sf"/>
</dbReference>
<dbReference type="Proteomes" id="UP001597557">
    <property type="component" value="Unassembled WGS sequence"/>
</dbReference>
<keyword evidence="4" id="KW-0472">Membrane</keyword>
<dbReference type="SUPFAM" id="SSF48452">
    <property type="entry name" value="TPR-like"/>
    <property type="match status" value="1"/>
</dbReference>
<comment type="caution">
    <text evidence="9">The sequence shown here is derived from an EMBL/GenBank/DDBJ whole genome shotgun (WGS) entry which is preliminary data.</text>
</comment>
<evidence type="ECO:0000256" key="2">
    <source>
        <dbReference type="ARBA" id="ARBA00006275"/>
    </source>
</evidence>
<comment type="subcellular location">
    <subcellularLocation>
        <location evidence="1">Cell outer membrane</location>
    </subcellularLocation>
</comment>
<dbReference type="CDD" id="cd08977">
    <property type="entry name" value="SusD"/>
    <property type="match status" value="1"/>
</dbReference>
<gene>
    <name evidence="9" type="ORF">ACFS5N_05955</name>
</gene>
<evidence type="ECO:0000256" key="4">
    <source>
        <dbReference type="ARBA" id="ARBA00023136"/>
    </source>
</evidence>
<evidence type="ECO:0000259" key="7">
    <source>
        <dbReference type="Pfam" id="PF07980"/>
    </source>
</evidence>
<sequence length="477" mass="53052">MTFNYKYNRCLPLFVVALAVFASCRKQVELGPPVTLVTASNVFRNDNFAIGAQLSLYSQMQAQNYPYYLHRNTGLSSDELTTYSTNQNDKNLYLNSLIATTDAQDASINTWSPTYNYIYQANSIIEGLQTYSGVSEKVKNQLSGESYFLRGLYYFNLVNLYGDVPLITSTDYKVNSVMPRTAKDAVYRQIVNDIKKAASLLSSTYVDAANGPTTERVRPTTWAAAALLARTYLYMGKPDSAEIQANIVIGNTSQFSLLTDLNKVFLKNSSEAIWQLALPGASFYTNDGYIFILTASPVNASLNNLALNAQLLSVFEANDQRKANWVKAFTSGTSTWYYAFKYKDNNKATSVNEYTMMLRLAEQYLIRSEARLQQGNTAGCLADLNVIRRRAGLADYSGQTDQASLLNAIAHERQVELFTEGDRWFNLKRTGTIDAVMGGPAGACKAKGGTWDSHSQLYPIPVSDIQVNNNIIQNKGY</sequence>
<keyword evidence="3 6" id="KW-0732">Signal</keyword>
<accession>A0ABW5Y9L6</accession>
<comment type="similarity">
    <text evidence="2">Belongs to the SusD family.</text>
</comment>
<evidence type="ECO:0000256" key="6">
    <source>
        <dbReference type="SAM" id="SignalP"/>
    </source>
</evidence>
<evidence type="ECO:0000256" key="5">
    <source>
        <dbReference type="ARBA" id="ARBA00023237"/>
    </source>
</evidence>
<feature type="signal peptide" evidence="6">
    <location>
        <begin position="1"/>
        <end position="22"/>
    </location>
</feature>
<evidence type="ECO:0000313" key="9">
    <source>
        <dbReference type="EMBL" id="MFD2872003.1"/>
    </source>
</evidence>
<dbReference type="Pfam" id="PF14322">
    <property type="entry name" value="SusD-like_3"/>
    <property type="match status" value="1"/>
</dbReference>
<dbReference type="EMBL" id="JBHUPD010000001">
    <property type="protein sequence ID" value="MFD2872003.1"/>
    <property type="molecule type" value="Genomic_DNA"/>
</dbReference>
<evidence type="ECO:0000256" key="1">
    <source>
        <dbReference type="ARBA" id="ARBA00004442"/>
    </source>
</evidence>
<protein>
    <submittedName>
        <fullName evidence="9">RagB/SusD family nutrient uptake outer membrane protein</fullName>
    </submittedName>
</protein>
<dbReference type="Pfam" id="PF07980">
    <property type="entry name" value="SusD_RagB"/>
    <property type="match status" value="1"/>
</dbReference>
<keyword evidence="10" id="KW-1185">Reference proteome</keyword>
<feature type="chain" id="PRO_5046598181" evidence="6">
    <location>
        <begin position="23"/>
        <end position="477"/>
    </location>
</feature>
<dbReference type="InterPro" id="IPR033985">
    <property type="entry name" value="SusD-like_N"/>
</dbReference>
<dbReference type="PROSITE" id="PS51257">
    <property type="entry name" value="PROKAR_LIPOPROTEIN"/>
    <property type="match status" value="1"/>
</dbReference>
<feature type="domain" description="RagB/SusD" evidence="7">
    <location>
        <begin position="331"/>
        <end position="477"/>
    </location>
</feature>